<reference evidence="3" key="1">
    <citation type="journal article" date="2017" name="Genome Biol.">
        <title>Comparative genomics reveals high biological diversity and specific adaptations in the industrially and medically important fungal genus Aspergillus.</title>
        <authorList>
            <person name="de Vries R.P."/>
            <person name="Riley R."/>
            <person name="Wiebenga A."/>
            <person name="Aguilar-Osorio G."/>
            <person name="Amillis S."/>
            <person name="Uchima C.A."/>
            <person name="Anderluh G."/>
            <person name="Asadollahi M."/>
            <person name="Askin M."/>
            <person name="Barry K."/>
            <person name="Battaglia E."/>
            <person name="Bayram O."/>
            <person name="Benocci T."/>
            <person name="Braus-Stromeyer S.A."/>
            <person name="Caldana C."/>
            <person name="Canovas D."/>
            <person name="Cerqueira G.C."/>
            <person name="Chen F."/>
            <person name="Chen W."/>
            <person name="Choi C."/>
            <person name="Clum A."/>
            <person name="Dos Santos R.A."/>
            <person name="Damasio A.R."/>
            <person name="Diallinas G."/>
            <person name="Emri T."/>
            <person name="Fekete E."/>
            <person name="Flipphi M."/>
            <person name="Freyberg S."/>
            <person name="Gallo A."/>
            <person name="Gournas C."/>
            <person name="Habgood R."/>
            <person name="Hainaut M."/>
            <person name="Harispe M.L."/>
            <person name="Henrissat B."/>
            <person name="Hilden K.S."/>
            <person name="Hope R."/>
            <person name="Hossain A."/>
            <person name="Karabika E."/>
            <person name="Karaffa L."/>
            <person name="Karanyi Z."/>
            <person name="Krasevec N."/>
            <person name="Kuo A."/>
            <person name="Kusch H."/>
            <person name="LaButti K."/>
            <person name="Lagendijk E.L."/>
            <person name="Lapidus A."/>
            <person name="Levasseur A."/>
            <person name="Lindquist E."/>
            <person name="Lipzen A."/>
            <person name="Logrieco A.F."/>
            <person name="MacCabe A."/>
            <person name="Maekelae M.R."/>
            <person name="Malavazi I."/>
            <person name="Melin P."/>
            <person name="Meyer V."/>
            <person name="Mielnichuk N."/>
            <person name="Miskei M."/>
            <person name="Molnar A.P."/>
            <person name="Mule G."/>
            <person name="Ngan C.Y."/>
            <person name="Orejas M."/>
            <person name="Orosz E."/>
            <person name="Ouedraogo J.P."/>
            <person name="Overkamp K.M."/>
            <person name="Park H.-S."/>
            <person name="Perrone G."/>
            <person name="Piumi F."/>
            <person name="Punt P.J."/>
            <person name="Ram A.F."/>
            <person name="Ramon A."/>
            <person name="Rauscher S."/>
            <person name="Record E."/>
            <person name="Riano-Pachon D.M."/>
            <person name="Robert V."/>
            <person name="Roehrig J."/>
            <person name="Ruller R."/>
            <person name="Salamov A."/>
            <person name="Salih N.S."/>
            <person name="Samson R.A."/>
            <person name="Sandor E."/>
            <person name="Sanguinetti M."/>
            <person name="Schuetze T."/>
            <person name="Sepcic K."/>
            <person name="Shelest E."/>
            <person name="Sherlock G."/>
            <person name="Sophianopoulou V."/>
            <person name="Squina F.M."/>
            <person name="Sun H."/>
            <person name="Susca A."/>
            <person name="Todd R.B."/>
            <person name="Tsang A."/>
            <person name="Unkles S.E."/>
            <person name="van de Wiele N."/>
            <person name="van Rossen-Uffink D."/>
            <person name="Oliveira J.V."/>
            <person name="Vesth T.C."/>
            <person name="Visser J."/>
            <person name="Yu J.-H."/>
            <person name="Zhou M."/>
            <person name="Andersen M.R."/>
            <person name="Archer D.B."/>
            <person name="Baker S.E."/>
            <person name="Benoit I."/>
            <person name="Brakhage A.A."/>
            <person name="Braus G.H."/>
            <person name="Fischer R."/>
            <person name="Frisvad J.C."/>
            <person name="Goldman G.H."/>
            <person name="Houbraken J."/>
            <person name="Oakley B."/>
            <person name="Pocsi I."/>
            <person name="Scazzocchio C."/>
            <person name="Seiboth B."/>
            <person name="vanKuyk P.A."/>
            <person name="Wortman J."/>
            <person name="Dyer P.S."/>
            <person name="Grigoriev I.V."/>
        </authorList>
    </citation>
    <scope>NUCLEOTIDE SEQUENCE [LARGE SCALE GENOMIC DNA]</scope>
    <source>
        <strain evidence="3">CBS 506.65</strain>
    </source>
</reference>
<keyword evidence="1" id="KW-1133">Transmembrane helix</keyword>
<name>A0A1L9SEG5_9EURO</name>
<dbReference type="Proteomes" id="UP000184188">
    <property type="component" value="Unassembled WGS sequence"/>
</dbReference>
<keyword evidence="1" id="KW-0472">Membrane</keyword>
<dbReference type="EMBL" id="KV878344">
    <property type="protein sequence ID" value="OJJ45606.1"/>
    <property type="molecule type" value="Genomic_DNA"/>
</dbReference>
<organism evidence="2 3">
    <name type="scientific">Penicilliopsis zonata CBS 506.65</name>
    <dbReference type="NCBI Taxonomy" id="1073090"/>
    <lineage>
        <taxon>Eukaryota</taxon>
        <taxon>Fungi</taxon>
        <taxon>Dikarya</taxon>
        <taxon>Ascomycota</taxon>
        <taxon>Pezizomycotina</taxon>
        <taxon>Eurotiomycetes</taxon>
        <taxon>Eurotiomycetidae</taxon>
        <taxon>Eurotiales</taxon>
        <taxon>Aspergillaceae</taxon>
        <taxon>Penicilliopsis</taxon>
    </lineage>
</organism>
<feature type="transmembrane region" description="Helical" evidence="1">
    <location>
        <begin position="25"/>
        <end position="47"/>
    </location>
</feature>
<dbReference type="RefSeq" id="XP_022580116.1">
    <property type="nucleotide sequence ID" value="XM_022728407.1"/>
</dbReference>
<keyword evidence="1" id="KW-0812">Transmembrane</keyword>
<evidence type="ECO:0000313" key="2">
    <source>
        <dbReference type="EMBL" id="OJJ45606.1"/>
    </source>
</evidence>
<dbReference type="AlphaFoldDB" id="A0A1L9SEG5"/>
<accession>A0A1L9SEG5</accession>
<dbReference type="VEuPathDB" id="FungiDB:ASPZODRAFT_491251"/>
<protein>
    <submittedName>
        <fullName evidence="2">Uncharacterized protein</fullName>
    </submittedName>
</protein>
<evidence type="ECO:0000313" key="3">
    <source>
        <dbReference type="Proteomes" id="UP000184188"/>
    </source>
</evidence>
<gene>
    <name evidence="2" type="ORF">ASPZODRAFT_491251</name>
</gene>
<keyword evidence="3" id="KW-1185">Reference proteome</keyword>
<sequence>MEARSLPAILRGAAQLGLSGLFDKALSFFLSVFLPSFLFFSFFFLLLPGSAPAHGEKGRSLGFISLAGEMVGLKREVSGLLLFLFLSGESAYWGVFCVVFLIIDQSASIALPTELSLSNLVAYNNFILAERLYSSILTCVRCNSFLVLFLSIPYLLEKDYHESHLFLE</sequence>
<dbReference type="GeneID" id="34614871"/>
<evidence type="ECO:0000256" key="1">
    <source>
        <dbReference type="SAM" id="Phobius"/>
    </source>
</evidence>
<proteinExistence type="predicted"/>
<feature type="transmembrane region" description="Helical" evidence="1">
    <location>
        <begin position="80"/>
        <end position="103"/>
    </location>
</feature>